<name>A0A392NZS7_9FABA</name>
<keyword evidence="2" id="KW-1185">Reference proteome</keyword>
<comment type="caution">
    <text evidence="1">The sequence shown here is derived from an EMBL/GenBank/DDBJ whole genome shotgun (WGS) entry which is preliminary data.</text>
</comment>
<evidence type="ECO:0000313" key="2">
    <source>
        <dbReference type="Proteomes" id="UP000265520"/>
    </source>
</evidence>
<keyword evidence="1" id="KW-0347">Helicase</keyword>
<proteinExistence type="predicted"/>
<accession>A0A392NZS7</accession>
<evidence type="ECO:0000313" key="1">
    <source>
        <dbReference type="EMBL" id="MCI05291.1"/>
    </source>
</evidence>
<dbReference type="AlphaFoldDB" id="A0A392NZS7"/>
<keyword evidence="1" id="KW-0067">ATP-binding</keyword>
<organism evidence="1 2">
    <name type="scientific">Trifolium medium</name>
    <dbReference type="NCBI Taxonomy" id="97028"/>
    <lineage>
        <taxon>Eukaryota</taxon>
        <taxon>Viridiplantae</taxon>
        <taxon>Streptophyta</taxon>
        <taxon>Embryophyta</taxon>
        <taxon>Tracheophyta</taxon>
        <taxon>Spermatophyta</taxon>
        <taxon>Magnoliopsida</taxon>
        <taxon>eudicotyledons</taxon>
        <taxon>Gunneridae</taxon>
        <taxon>Pentapetalae</taxon>
        <taxon>rosids</taxon>
        <taxon>fabids</taxon>
        <taxon>Fabales</taxon>
        <taxon>Fabaceae</taxon>
        <taxon>Papilionoideae</taxon>
        <taxon>50 kb inversion clade</taxon>
        <taxon>NPAAA clade</taxon>
        <taxon>Hologalegina</taxon>
        <taxon>IRL clade</taxon>
        <taxon>Trifolieae</taxon>
        <taxon>Trifolium</taxon>
    </lineage>
</organism>
<dbReference type="Proteomes" id="UP000265520">
    <property type="component" value="Unassembled WGS sequence"/>
</dbReference>
<protein>
    <submittedName>
        <fullName evidence="1">Helicase SKI2W-like</fullName>
    </submittedName>
</protein>
<reference evidence="1 2" key="1">
    <citation type="journal article" date="2018" name="Front. Plant Sci.">
        <title>Red Clover (Trifolium pratense) and Zigzag Clover (T. medium) - A Picture of Genomic Similarities and Differences.</title>
        <authorList>
            <person name="Dluhosova J."/>
            <person name="Istvanek J."/>
            <person name="Nedelnik J."/>
            <person name="Repkova J."/>
        </authorList>
    </citation>
    <scope>NUCLEOTIDE SEQUENCE [LARGE SCALE GENOMIC DNA]</scope>
    <source>
        <strain evidence="2">cv. 10/8</strain>
        <tissue evidence="1">Leaf</tissue>
    </source>
</reference>
<feature type="non-terminal residue" evidence="1">
    <location>
        <position position="1"/>
    </location>
</feature>
<dbReference type="EMBL" id="LXQA010058209">
    <property type="protein sequence ID" value="MCI05291.1"/>
    <property type="molecule type" value="Genomic_DNA"/>
</dbReference>
<keyword evidence="1" id="KW-0547">Nucleotide-binding</keyword>
<dbReference type="GO" id="GO:0004386">
    <property type="term" value="F:helicase activity"/>
    <property type="evidence" value="ECO:0007669"/>
    <property type="project" value="UniProtKB-KW"/>
</dbReference>
<keyword evidence="1" id="KW-0378">Hydrolase</keyword>
<sequence length="83" mass="9967">PPAFPKETPESIKKFIEDTYLQPRLDPDDFAPEKVGRQWEFDWFDRAEVPLEPSMPRTVVVPIWEPPFRRPVKETWKPKFEEV</sequence>